<dbReference type="InterPro" id="IPR054162">
    <property type="entry name" value="DUF6293_C"/>
</dbReference>
<dbReference type="InterPro" id="IPR036390">
    <property type="entry name" value="WH_DNA-bd_sf"/>
</dbReference>
<accession>A0A7J3M436</accession>
<feature type="domain" description="HFX-2341-like N-terminal" evidence="1">
    <location>
        <begin position="5"/>
        <end position="116"/>
    </location>
</feature>
<dbReference type="SUPFAM" id="SSF46785">
    <property type="entry name" value="Winged helix' DNA-binding domain"/>
    <property type="match status" value="1"/>
</dbReference>
<evidence type="ECO:0000259" key="2">
    <source>
        <dbReference type="Pfam" id="PF22665"/>
    </source>
</evidence>
<protein>
    <submittedName>
        <fullName evidence="3">Uncharacterized protein</fullName>
    </submittedName>
</protein>
<feature type="domain" description="DUF6293" evidence="2">
    <location>
        <begin position="126"/>
        <end position="215"/>
    </location>
</feature>
<sequence length="216" mass="24795">MPEFVHVIAVDSNQNAVLESVKTIGYPIHRAYIVYRKKEASKIAENLEDILKSLVETKILNFEDKNVFEITWGLLRLMREEMEKGNEVLLNMSDADKNLAVAFLLSAQVSRARVYMMLDSKAEFVQTPPAKTYNQERIRILKILSEEGGVVESINRLIELLEGRTEDQKKYMAQRAKITYHLNELAEDNLVVTQRKGKNLKVMLTELGKAYVIMFG</sequence>
<evidence type="ECO:0000259" key="1">
    <source>
        <dbReference type="Pfam" id="PF19810"/>
    </source>
</evidence>
<dbReference type="Pfam" id="PF22665">
    <property type="entry name" value="WHD_DUF6293"/>
    <property type="match status" value="1"/>
</dbReference>
<dbReference type="EMBL" id="DSYZ01000150">
    <property type="protein sequence ID" value="HGT83651.1"/>
    <property type="molecule type" value="Genomic_DNA"/>
</dbReference>
<dbReference type="AlphaFoldDB" id="A0A7J3M436"/>
<dbReference type="InterPro" id="IPR046260">
    <property type="entry name" value="HFX_2341-like_N"/>
</dbReference>
<comment type="caution">
    <text evidence="3">The sequence shown here is derived from an EMBL/GenBank/DDBJ whole genome shotgun (WGS) entry which is preliminary data.</text>
</comment>
<evidence type="ECO:0000313" key="3">
    <source>
        <dbReference type="EMBL" id="HGT83651.1"/>
    </source>
</evidence>
<proteinExistence type="predicted"/>
<reference evidence="3" key="1">
    <citation type="journal article" date="2020" name="mSystems">
        <title>Genome- and Community-Level Interaction Insights into Carbon Utilization and Element Cycling Functions of Hydrothermarchaeota in Hydrothermal Sediment.</title>
        <authorList>
            <person name="Zhou Z."/>
            <person name="Liu Y."/>
            <person name="Xu W."/>
            <person name="Pan J."/>
            <person name="Luo Z.H."/>
            <person name="Li M."/>
        </authorList>
    </citation>
    <scope>NUCLEOTIDE SEQUENCE [LARGE SCALE GENOMIC DNA]</scope>
    <source>
        <strain evidence="3">SpSt-587</strain>
    </source>
</reference>
<dbReference type="Pfam" id="PF19810">
    <property type="entry name" value="HFX_2341_N"/>
    <property type="match status" value="1"/>
</dbReference>
<name>A0A7J3M436_ARCFL</name>
<gene>
    <name evidence="3" type="ORF">ENT52_08020</name>
</gene>
<organism evidence="3">
    <name type="scientific">Archaeoglobus fulgidus</name>
    <dbReference type="NCBI Taxonomy" id="2234"/>
    <lineage>
        <taxon>Archaea</taxon>
        <taxon>Methanobacteriati</taxon>
        <taxon>Methanobacteriota</taxon>
        <taxon>Archaeoglobi</taxon>
        <taxon>Archaeoglobales</taxon>
        <taxon>Archaeoglobaceae</taxon>
        <taxon>Archaeoglobus</taxon>
    </lineage>
</organism>